<protein>
    <recommendedName>
        <fullName evidence="4">DUF4837 domain-containing protein</fullName>
    </recommendedName>
</protein>
<dbReference type="InterPro" id="IPR032286">
    <property type="entry name" value="DUF4837"/>
</dbReference>
<feature type="chain" id="PRO_5004812516" description="DUF4837 domain-containing protein" evidence="1">
    <location>
        <begin position="24"/>
        <end position="345"/>
    </location>
</feature>
<dbReference type="PROSITE" id="PS51257">
    <property type="entry name" value="PROKAR_LIPOPROTEIN"/>
    <property type="match status" value="1"/>
</dbReference>
<dbReference type="EMBL" id="AYUF01000286">
    <property type="protein sequence ID" value="ETK02909.1"/>
    <property type="molecule type" value="Genomic_DNA"/>
</dbReference>
<accession>W2C6P7</accession>
<evidence type="ECO:0008006" key="4">
    <source>
        <dbReference type="Google" id="ProtNLM"/>
    </source>
</evidence>
<reference evidence="2 3" key="1">
    <citation type="submission" date="2013-11" db="EMBL/GenBank/DDBJ databases">
        <title>Single cell genomics of uncultured Tannerella BU063 (oral taxon 286).</title>
        <authorList>
            <person name="Beall C.J."/>
            <person name="Campbell A.G."/>
            <person name="Griffen A.L."/>
            <person name="Podar M."/>
            <person name="Leys E.J."/>
        </authorList>
    </citation>
    <scope>NUCLEOTIDE SEQUENCE [LARGE SCALE GENOMIC DNA]</scope>
    <source>
        <strain evidence="2">Cell 2</strain>
    </source>
</reference>
<organism evidence="2 3">
    <name type="scientific">Tannerella sp. oral taxon BU063 isolate Cell 2</name>
    <dbReference type="NCBI Taxonomy" id="1411148"/>
    <lineage>
        <taxon>Bacteria</taxon>
        <taxon>Pseudomonadati</taxon>
        <taxon>Bacteroidota</taxon>
        <taxon>Bacteroidia</taxon>
        <taxon>Bacteroidales</taxon>
        <taxon>Tannerellaceae</taxon>
        <taxon>Tannerella</taxon>
    </lineage>
</organism>
<dbReference type="PATRIC" id="fig|1411148.3.peg.135"/>
<feature type="signal peptide" evidence="1">
    <location>
        <begin position="1"/>
        <end position="23"/>
    </location>
</feature>
<dbReference type="AlphaFoldDB" id="W2C6P7"/>
<dbReference type="Pfam" id="PF16125">
    <property type="entry name" value="DUF4837"/>
    <property type="match status" value="1"/>
</dbReference>
<dbReference type="Proteomes" id="UP000018837">
    <property type="component" value="Unassembled WGS sequence"/>
</dbReference>
<evidence type="ECO:0000256" key="1">
    <source>
        <dbReference type="SAM" id="SignalP"/>
    </source>
</evidence>
<evidence type="ECO:0000313" key="2">
    <source>
        <dbReference type="EMBL" id="ETK02909.1"/>
    </source>
</evidence>
<sequence>MKRTFFLTMIMGLVALLWSACHTSPSIISATGMPYEVEVVTTRALWDDTVGVSLRAELQRPISGLPQAEPSMRVTFVTPDDFNGLTTYVRNIIILTVDAERYTKLSVRAEKDRWATGQVVVYISAPDEASVLTYLADHRGALTDYFTRLEMMRMAQVMQETYSSLVMDSVKSKFGVMLNVPSDITSFKDTTNFFWASNNANTGRMDVVVYTFPYTDEKTFTLEYMQHMRDSILGANIPGAYPNSHMTTQPIGLTYTPRTLQGKYCGVLRGLWKMEGDMMGGPFVSFARLDEANHRVVVAEGFVYAPETDKRNYIRRLEAGLHTLRLPGEFDKPLDGVEEMNGQKN</sequence>
<proteinExistence type="predicted"/>
<comment type="caution">
    <text evidence="2">The sequence shown here is derived from an EMBL/GenBank/DDBJ whole genome shotgun (WGS) entry which is preliminary data.</text>
</comment>
<evidence type="ECO:0000313" key="3">
    <source>
        <dbReference type="Proteomes" id="UP000018837"/>
    </source>
</evidence>
<keyword evidence="1" id="KW-0732">Signal</keyword>
<name>W2C6P7_9BACT</name>
<gene>
    <name evidence="2" type="ORF">N425_01735</name>
</gene>